<dbReference type="InterPro" id="IPR001608">
    <property type="entry name" value="Ala_racemase_N"/>
</dbReference>
<evidence type="ECO:0000256" key="3">
    <source>
        <dbReference type="ARBA" id="ARBA00023235"/>
    </source>
</evidence>
<dbReference type="EC" id="5.1.1.1" evidence="4"/>
<keyword evidence="2 4" id="KW-0663">Pyridoxal phosphate</keyword>
<organism evidence="6 7">
    <name type="scientific">Methylophaga thalassica</name>
    <dbReference type="NCBI Taxonomy" id="40223"/>
    <lineage>
        <taxon>Bacteria</taxon>
        <taxon>Pseudomonadati</taxon>
        <taxon>Pseudomonadota</taxon>
        <taxon>Gammaproteobacteria</taxon>
        <taxon>Thiotrichales</taxon>
        <taxon>Piscirickettsiaceae</taxon>
        <taxon>Methylophaga</taxon>
    </lineage>
</organism>
<dbReference type="PRINTS" id="PR00992">
    <property type="entry name" value="ALARACEMASE"/>
</dbReference>
<dbReference type="Pfam" id="PF00842">
    <property type="entry name" value="Ala_racemase_C"/>
    <property type="match status" value="1"/>
</dbReference>
<comment type="pathway">
    <text evidence="4">Amino-acid biosynthesis; D-alanine biosynthesis; D-alanine from L-alanine: step 1/1.</text>
</comment>
<protein>
    <recommendedName>
        <fullName evidence="4">Alanine racemase</fullName>
        <ecNumber evidence="4">5.1.1.1</ecNumber>
    </recommendedName>
</protein>
<evidence type="ECO:0000313" key="6">
    <source>
        <dbReference type="EMBL" id="GLP98188.1"/>
    </source>
</evidence>
<reference evidence="6" key="1">
    <citation type="journal article" date="2014" name="Int. J. Syst. Evol. Microbiol.">
        <title>Complete genome of a new Firmicutes species belonging to the dominant human colonic microbiota ('Ruminococcus bicirculans') reveals two chromosomes and a selective capacity to utilize plant glucans.</title>
        <authorList>
            <consortium name="NISC Comparative Sequencing Program"/>
            <person name="Wegmann U."/>
            <person name="Louis P."/>
            <person name="Goesmann A."/>
            <person name="Henrissat B."/>
            <person name="Duncan S.H."/>
            <person name="Flint H.J."/>
        </authorList>
    </citation>
    <scope>NUCLEOTIDE SEQUENCE</scope>
    <source>
        <strain evidence="6">NBRC 102424</strain>
    </source>
</reference>
<name>A0ABQ5TPS6_9GAMM</name>
<dbReference type="InterPro" id="IPR020622">
    <property type="entry name" value="Ala_racemase_pyridoxalP-BS"/>
</dbReference>
<evidence type="ECO:0000256" key="1">
    <source>
        <dbReference type="ARBA" id="ARBA00001933"/>
    </source>
</evidence>
<evidence type="ECO:0000256" key="4">
    <source>
        <dbReference type="HAMAP-Rule" id="MF_01201"/>
    </source>
</evidence>
<comment type="catalytic activity">
    <reaction evidence="4">
        <text>L-alanine = D-alanine</text>
        <dbReference type="Rhea" id="RHEA:20249"/>
        <dbReference type="ChEBI" id="CHEBI:57416"/>
        <dbReference type="ChEBI" id="CHEBI:57972"/>
        <dbReference type="EC" id="5.1.1.1"/>
    </reaction>
</comment>
<dbReference type="PROSITE" id="PS00395">
    <property type="entry name" value="ALANINE_RACEMASE"/>
    <property type="match status" value="1"/>
</dbReference>
<dbReference type="CDD" id="cd06827">
    <property type="entry name" value="PLPDE_III_AR_proteobact"/>
    <property type="match status" value="1"/>
</dbReference>
<dbReference type="SUPFAM" id="SSF50621">
    <property type="entry name" value="Alanine racemase C-terminal domain-like"/>
    <property type="match status" value="1"/>
</dbReference>
<comment type="cofactor">
    <cofactor evidence="1 4">
        <name>pyridoxal 5'-phosphate</name>
        <dbReference type="ChEBI" id="CHEBI:597326"/>
    </cofactor>
</comment>
<dbReference type="Proteomes" id="UP001161423">
    <property type="component" value="Unassembled WGS sequence"/>
</dbReference>
<proteinExistence type="inferred from homology"/>
<keyword evidence="3 4" id="KW-0413">Isomerase</keyword>
<reference evidence="6" key="2">
    <citation type="submission" date="2023-01" db="EMBL/GenBank/DDBJ databases">
        <title>Draft genome sequence of Methylophaga thalassica strain NBRC 102424.</title>
        <authorList>
            <person name="Sun Q."/>
            <person name="Mori K."/>
        </authorList>
    </citation>
    <scope>NUCLEOTIDE SEQUENCE</scope>
    <source>
        <strain evidence="6">NBRC 102424</strain>
    </source>
</reference>
<feature type="binding site" evidence="4">
    <location>
        <position position="130"/>
    </location>
    <ligand>
        <name>substrate</name>
    </ligand>
</feature>
<feature type="domain" description="Alanine racemase C-terminal" evidence="5">
    <location>
        <begin position="234"/>
        <end position="359"/>
    </location>
</feature>
<comment type="similarity">
    <text evidence="4">Belongs to the alanine racemase family.</text>
</comment>
<comment type="caution">
    <text evidence="6">The sequence shown here is derived from an EMBL/GenBank/DDBJ whole genome shotgun (WGS) entry which is preliminary data.</text>
</comment>
<gene>
    <name evidence="6" type="primary">alr</name>
    <name evidence="6" type="ORF">GCM10007891_00420</name>
</gene>
<feature type="active site" description="Proton acceptor; specific for D-alanine" evidence="4">
    <location>
        <position position="34"/>
    </location>
</feature>
<dbReference type="PANTHER" id="PTHR30511">
    <property type="entry name" value="ALANINE RACEMASE"/>
    <property type="match status" value="1"/>
</dbReference>
<dbReference type="InterPro" id="IPR029066">
    <property type="entry name" value="PLP-binding_barrel"/>
</dbReference>
<feature type="binding site" evidence="4">
    <location>
        <position position="303"/>
    </location>
    <ligand>
        <name>substrate</name>
    </ligand>
</feature>
<sequence length="361" mass="39459">MTFPTATISISALQHNFARVKHYAPKSKVMSVIKADAYGHGVIAVAEALKQSDAFAVARLSEAVSLRDHGVTLPIVILEGVNTADDFQLAAEFNLSPVIHLSSQVDLLSSITLIQPLRFNWIMVDSGMHRLGIRPEDIETALSRLKVSGNMNDEFGLMSHFANSDLVGDIRNQHQLEHMLSLKEKTGLPVCLSNSAAVLAYPESHLDWVRPGLMLYGISPFAETTSAEHGLLPVMQLTTRLISTYDLNTGEQVGYGGDWTAKQPSRIGVASIGYGDGYSRHLSNQSEVVIQGQRCPVIGRISMDTICINLTDCIQANVGDEVLLWGRSELMVEEIANYAGTIPYELVTVLSKRVNRDVKDG</sequence>
<feature type="active site" description="Proton acceptor; specific for L-alanine" evidence="4">
    <location>
        <position position="255"/>
    </location>
</feature>
<keyword evidence="7" id="KW-1185">Reference proteome</keyword>
<dbReference type="SMART" id="SM01005">
    <property type="entry name" value="Ala_racemase_C"/>
    <property type="match status" value="1"/>
</dbReference>
<dbReference type="InterPro" id="IPR000821">
    <property type="entry name" value="Ala_racemase"/>
</dbReference>
<evidence type="ECO:0000259" key="5">
    <source>
        <dbReference type="SMART" id="SM01005"/>
    </source>
</evidence>
<dbReference type="InterPro" id="IPR011079">
    <property type="entry name" value="Ala_racemase_C"/>
</dbReference>
<accession>A0ABQ5TPS6</accession>
<dbReference type="Pfam" id="PF01168">
    <property type="entry name" value="Ala_racemase_N"/>
    <property type="match status" value="1"/>
</dbReference>
<dbReference type="Gene3D" id="2.40.37.10">
    <property type="entry name" value="Lyase, Ornithine Decarboxylase, Chain A, domain 1"/>
    <property type="match status" value="1"/>
</dbReference>
<evidence type="ECO:0000313" key="7">
    <source>
        <dbReference type="Proteomes" id="UP001161423"/>
    </source>
</evidence>
<feature type="modified residue" description="N6-(pyridoxal phosphate)lysine" evidence="4">
    <location>
        <position position="34"/>
    </location>
</feature>
<evidence type="ECO:0000256" key="2">
    <source>
        <dbReference type="ARBA" id="ARBA00022898"/>
    </source>
</evidence>
<comment type="function">
    <text evidence="4">Catalyzes the interconversion of L-alanine and D-alanine. May also act on other amino acids.</text>
</comment>
<dbReference type="HAMAP" id="MF_01201">
    <property type="entry name" value="Ala_racemase"/>
    <property type="match status" value="1"/>
</dbReference>
<dbReference type="Gene3D" id="3.20.20.10">
    <property type="entry name" value="Alanine racemase"/>
    <property type="match status" value="1"/>
</dbReference>
<dbReference type="NCBIfam" id="TIGR00492">
    <property type="entry name" value="alr"/>
    <property type="match status" value="1"/>
</dbReference>
<dbReference type="EMBL" id="BSND01000003">
    <property type="protein sequence ID" value="GLP98188.1"/>
    <property type="molecule type" value="Genomic_DNA"/>
</dbReference>
<dbReference type="RefSeq" id="WP_284722058.1">
    <property type="nucleotide sequence ID" value="NZ_BSND01000003.1"/>
</dbReference>
<dbReference type="PANTHER" id="PTHR30511:SF0">
    <property type="entry name" value="ALANINE RACEMASE, CATABOLIC-RELATED"/>
    <property type="match status" value="1"/>
</dbReference>
<dbReference type="SUPFAM" id="SSF51419">
    <property type="entry name" value="PLP-binding barrel"/>
    <property type="match status" value="1"/>
</dbReference>
<dbReference type="InterPro" id="IPR009006">
    <property type="entry name" value="Ala_racemase/Decarboxylase_C"/>
</dbReference>